<proteinExistence type="predicted"/>
<protein>
    <submittedName>
        <fullName evidence="1">Uncharacterized protein</fullName>
    </submittedName>
</protein>
<feature type="non-terminal residue" evidence="1">
    <location>
        <position position="130"/>
    </location>
</feature>
<organism evidence="1 2">
    <name type="scientific">Verticillium longisporum</name>
    <name type="common">Verticillium dahliae var. longisporum</name>
    <dbReference type="NCBI Taxonomy" id="100787"/>
    <lineage>
        <taxon>Eukaryota</taxon>
        <taxon>Fungi</taxon>
        <taxon>Dikarya</taxon>
        <taxon>Ascomycota</taxon>
        <taxon>Pezizomycotina</taxon>
        <taxon>Sordariomycetes</taxon>
        <taxon>Hypocreomycetidae</taxon>
        <taxon>Glomerellales</taxon>
        <taxon>Plectosphaerellaceae</taxon>
        <taxon>Verticillium</taxon>
    </lineage>
</organism>
<gene>
    <name evidence="1" type="ORF">BN1723_019870</name>
</gene>
<dbReference type="AlphaFoldDB" id="A0A0G4NHW0"/>
<dbReference type="Proteomes" id="UP000045706">
    <property type="component" value="Unassembled WGS sequence"/>
</dbReference>
<accession>A0A0G4NHW0</accession>
<reference evidence="2" key="1">
    <citation type="submission" date="2015-05" db="EMBL/GenBank/DDBJ databases">
        <authorList>
            <person name="Fogelqvist Johan"/>
        </authorList>
    </citation>
    <scope>NUCLEOTIDE SEQUENCE [LARGE SCALE GENOMIC DNA]</scope>
</reference>
<evidence type="ECO:0000313" key="1">
    <source>
        <dbReference type="EMBL" id="CRK46025.1"/>
    </source>
</evidence>
<name>A0A0G4NHW0_VERLO</name>
<sequence>MFRTRGTLSRALMLSGTTRTATSVRISSGVFSSSMPMTRPTWSLFFDQRTHSFRLWIAVSRGSLVVRFLQLARFLSVLTHLRRPMPRPCRLRISWSTKVTGSRPLSFCYISATPRHGPRRCRSIFLDTPA</sequence>
<evidence type="ECO:0000313" key="2">
    <source>
        <dbReference type="Proteomes" id="UP000045706"/>
    </source>
</evidence>
<dbReference type="EMBL" id="CVQI01035215">
    <property type="protein sequence ID" value="CRK46025.1"/>
    <property type="molecule type" value="Genomic_DNA"/>
</dbReference>